<dbReference type="Gene3D" id="1.25.40.10">
    <property type="entry name" value="Tetratricopeptide repeat domain"/>
    <property type="match status" value="1"/>
</dbReference>
<proteinExistence type="predicted"/>
<gene>
    <name evidence="2" type="ORF">PghCCS26_29150</name>
</gene>
<dbReference type="SUPFAM" id="SSF48452">
    <property type="entry name" value="TPR-like"/>
    <property type="match status" value="1"/>
</dbReference>
<accession>A0ABQ6NNJ9</accession>
<dbReference type="EMBL" id="BTCL01000009">
    <property type="protein sequence ID" value="GMK45787.1"/>
    <property type="molecule type" value="Genomic_DNA"/>
</dbReference>
<keyword evidence="1" id="KW-0812">Transmembrane</keyword>
<sequence>MYCHHCVREHDADAVYCSRCGRLLEPERNLQHGTEDKAAALEEWDTAKDQASTALETSQTPLKQTGRGNLLIGLIPVIVLVGIAAVLLSYYLYETRLNNRVLDWQNAARQEALAGKYEEAFRQLNKAADARPDFKPVQADLKVVEEALSLDRTLTEIQQRLDDQDLGEASIQLEQVKSKLRGREEPIFGRVRDQVEEMSTKVTVLQVSSEYESMTGIDDLAGEYNQVKGLSGDEALALRQKIEAKIADISYDEADAMRKKKNFSAAITAAQKGLIYAPDNDKLAKLYDRIVVEKKNFEDAEQQRIEQAMQKAAEEDLINQTAAVKVKHIDAQLDLFGDFNVKGELLNAATRPIYSVVIEYTVHDSEGKVITTGKVDATPSYIEAGETFSFSFVVHHVQDENATVAIDHMTWYLD</sequence>
<dbReference type="InterPro" id="IPR047676">
    <property type="entry name" value="FxLYD_dom"/>
</dbReference>
<comment type="caution">
    <text evidence="2">The sequence shown here is derived from an EMBL/GenBank/DDBJ whole genome shotgun (WGS) entry which is preliminary data.</text>
</comment>
<name>A0ABQ6NNJ9_9BACL</name>
<protein>
    <recommendedName>
        <fullName evidence="4">Zinc ribbon domain-containing protein</fullName>
    </recommendedName>
</protein>
<reference evidence="2 3" key="1">
    <citation type="submission" date="2023-05" db="EMBL/GenBank/DDBJ databases">
        <title>Draft genome of Paenibacillus sp. CCS26.</title>
        <authorList>
            <person name="Akita H."/>
            <person name="Shinto Y."/>
            <person name="Kimura Z."/>
        </authorList>
    </citation>
    <scope>NUCLEOTIDE SEQUENCE [LARGE SCALE GENOMIC DNA]</scope>
    <source>
        <strain evidence="2 3">CCS26</strain>
    </source>
</reference>
<keyword evidence="1" id="KW-1133">Transmembrane helix</keyword>
<dbReference type="NCBIfam" id="NF038353">
    <property type="entry name" value="FxLYD_dom"/>
    <property type="match status" value="1"/>
</dbReference>
<dbReference type="Proteomes" id="UP001285921">
    <property type="component" value="Unassembled WGS sequence"/>
</dbReference>
<keyword evidence="3" id="KW-1185">Reference proteome</keyword>
<evidence type="ECO:0000313" key="2">
    <source>
        <dbReference type="EMBL" id="GMK45787.1"/>
    </source>
</evidence>
<evidence type="ECO:0008006" key="4">
    <source>
        <dbReference type="Google" id="ProtNLM"/>
    </source>
</evidence>
<feature type="transmembrane region" description="Helical" evidence="1">
    <location>
        <begin position="70"/>
        <end position="93"/>
    </location>
</feature>
<dbReference type="InterPro" id="IPR011990">
    <property type="entry name" value="TPR-like_helical_dom_sf"/>
</dbReference>
<organism evidence="2 3">
    <name type="scientific">Paenibacillus glycanilyticus</name>
    <dbReference type="NCBI Taxonomy" id="126569"/>
    <lineage>
        <taxon>Bacteria</taxon>
        <taxon>Bacillati</taxon>
        <taxon>Bacillota</taxon>
        <taxon>Bacilli</taxon>
        <taxon>Bacillales</taxon>
        <taxon>Paenibacillaceae</taxon>
        <taxon>Paenibacillus</taxon>
    </lineage>
</organism>
<keyword evidence="1" id="KW-0472">Membrane</keyword>
<evidence type="ECO:0000256" key="1">
    <source>
        <dbReference type="SAM" id="Phobius"/>
    </source>
</evidence>
<evidence type="ECO:0000313" key="3">
    <source>
        <dbReference type="Proteomes" id="UP001285921"/>
    </source>
</evidence>